<dbReference type="Proteomes" id="UP000681967">
    <property type="component" value="Unassembled WGS sequence"/>
</dbReference>
<dbReference type="Proteomes" id="UP000663866">
    <property type="component" value="Unassembled WGS sequence"/>
</dbReference>
<dbReference type="Proteomes" id="UP000663855">
    <property type="component" value="Unassembled WGS sequence"/>
</dbReference>
<gene>
    <name evidence="6" type="ORF">BYL167_LOCUS4474</name>
    <name evidence="2" type="ORF">CJN711_LOCUS36383</name>
    <name evidence="8" type="ORF">GIL414_LOCUS11201</name>
    <name evidence="1" type="ORF">KQP761_LOCUS4673</name>
    <name evidence="3" type="ORF">MBJ925_LOCUS13300</name>
    <name evidence="5" type="ORF">OVN521_LOCUS3544</name>
    <name evidence="7" type="ORF">SMN809_LOCUS3081</name>
    <name evidence="4" type="ORF">WKI299_LOCUS19353</name>
</gene>
<dbReference type="Proteomes" id="UP000663824">
    <property type="component" value="Unassembled WGS sequence"/>
</dbReference>
<evidence type="ECO:0000313" key="6">
    <source>
        <dbReference type="EMBL" id="CAF3827119.1"/>
    </source>
</evidence>
<dbReference type="EMBL" id="CAJOBH010000952">
    <property type="protein sequence ID" value="CAF3827119.1"/>
    <property type="molecule type" value="Genomic_DNA"/>
</dbReference>
<evidence type="ECO:0000313" key="3">
    <source>
        <dbReference type="EMBL" id="CAF2052532.1"/>
    </source>
</evidence>
<evidence type="ECO:0000313" key="2">
    <source>
        <dbReference type="EMBL" id="CAF1609998.1"/>
    </source>
</evidence>
<evidence type="ECO:0000313" key="7">
    <source>
        <dbReference type="EMBL" id="CAF3834741.1"/>
    </source>
</evidence>
<dbReference type="EMBL" id="CAJNRF010008062">
    <property type="protein sequence ID" value="CAF2096984.1"/>
    <property type="molecule type" value="Genomic_DNA"/>
</dbReference>
<name>A0A816PV04_9BILA</name>
<dbReference type="Proteomes" id="UP000663834">
    <property type="component" value="Unassembled WGS sequence"/>
</dbReference>
<dbReference type="EMBL" id="CAJOBG010000307">
    <property type="protein sequence ID" value="CAF3795207.1"/>
    <property type="molecule type" value="Genomic_DNA"/>
</dbReference>
<dbReference type="EMBL" id="CAJOBI010000610">
    <property type="protein sequence ID" value="CAF3834741.1"/>
    <property type="molecule type" value="Genomic_DNA"/>
</dbReference>
<reference evidence="3" key="1">
    <citation type="submission" date="2021-02" db="EMBL/GenBank/DDBJ databases">
        <authorList>
            <person name="Nowell W R."/>
        </authorList>
    </citation>
    <scope>NUCLEOTIDE SEQUENCE</scope>
</reference>
<evidence type="ECO:0000313" key="9">
    <source>
        <dbReference type="Proteomes" id="UP000663824"/>
    </source>
</evidence>
<dbReference type="EMBL" id="CAJNRE010006066">
    <property type="protein sequence ID" value="CAF2052532.1"/>
    <property type="molecule type" value="Genomic_DNA"/>
</dbReference>
<dbReference type="Proteomes" id="UP000676336">
    <property type="component" value="Unassembled WGS sequence"/>
</dbReference>
<evidence type="ECO:0000313" key="10">
    <source>
        <dbReference type="Proteomes" id="UP000663866"/>
    </source>
</evidence>
<dbReference type="OrthoDB" id="9972175at2759"/>
<sequence length="178" mass="21192">MQSIHTIKFNNNVYHNGSHFTLLLYEQNGVAVAIPLPNSDLMSFVRVFNDTVQCRNHIETNLQKLVTLFGYDDNIQHWLSSVDNIPPNLEEIKIFCPAEDRLFATSWTRRYRKRFENITFDIINFEELNYRLLLFGIDHLKQLHSDFQPDSPELQQLVLDYKRVCHALANYFWWEANR</sequence>
<comment type="caution">
    <text evidence="3">The sequence shown here is derived from an EMBL/GenBank/DDBJ whole genome shotgun (WGS) entry which is preliminary data.</text>
</comment>
<protein>
    <submittedName>
        <fullName evidence="3">Uncharacterized protein</fullName>
    </submittedName>
</protein>
<evidence type="ECO:0000313" key="1">
    <source>
        <dbReference type="EMBL" id="CAF1298988.1"/>
    </source>
</evidence>
<evidence type="ECO:0000313" key="4">
    <source>
        <dbReference type="EMBL" id="CAF2096984.1"/>
    </source>
</evidence>
<dbReference type="AlphaFoldDB" id="A0A816PV04"/>
<accession>A0A816PV04</accession>
<dbReference type="Proteomes" id="UP000681720">
    <property type="component" value="Unassembled WGS sequence"/>
</dbReference>
<proteinExistence type="predicted"/>
<organism evidence="3 9">
    <name type="scientific">Rotaria magnacalcarata</name>
    <dbReference type="NCBI Taxonomy" id="392030"/>
    <lineage>
        <taxon>Eukaryota</taxon>
        <taxon>Metazoa</taxon>
        <taxon>Spiralia</taxon>
        <taxon>Gnathifera</taxon>
        <taxon>Rotifera</taxon>
        <taxon>Eurotatoria</taxon>
        <taxon>Bdelloidea</taxon>
        <taxon>Philodinida</taxon>
        <taxon>Philodinidae</taxon>
        <taxon>Rotaria</taxon>
    </lineage>
</organism>
<dbReference type="EMBL" id="CAJNOV010017617">
    <property type="protein sequence ID" value="CAF1609998.1"/>
    <property type="molecule type" value="Genomic_DNA"/>
</dbReference>
<dbReference type="Proteomes" id="UP000663856">
    <property type="component" value="Unassembled WGS sequence"/>
</dbReference>
<evidence type="ECO:0000313" key="8">
    <source>
        <dbReference type="EMBL" id="CAF3990817.1"/>
    </source>
</evidence>
<dbReference type="EMBL" id="CAJNOW010000946">
    <property type="protein sequence ID" value="CAF1298988.1"/>
    <property type="molecule type" value="Genomic_DNA"/>
</dbReference>
<evidence type="ECO:0000313" key="5">
    <source>
        <dbReference type="EMBL" id="CAF3795207.1"/>
    </source>
</evidence>
<dbReference type="EMBL" id="CAJOBJ010004154">
    <property type="protein sequence ID" value="CAF3990817.1"/>
    <property type="molecule type" value="Genomic_DNA"/>
</dbReference>
<keyword evidence="10" id="KW-1185">Reference proteome</keyword>